<evidence type="ECO:0000313" key="1">
    <source>
        <dbReference type="EMBL" id="MBA8816277.1"/>
    </source>
</evidence>
<name>A0A7W3JNU1_9MICO</name>
<dbReference type="AlphaFoldDB" id="A0A7W3JNU1"/>
<evidence type="ECO:0000313" key="2">
    <source>
        <dbReference type="Proteomes" id="UP000526083"/>
    </source>
</evidence>
<reference evidence="1 2" key="1">
    <citation type="submission" date="2020-07" db="EMBL/GenBank/DDBJ databases">
        <title>Sequencing the genomes of 1000 actinobacteria strains.</title>
        <authorList>
            <person name="Klenk H.-P."/>
        </authorList>
    </citation>
    <scope>NUCLEOTIDE SEQUENCE [LARGE SCALE GENOMIC DNA]</scope>
    <source>
        <strain evidence="1 2">DSM 27576</strain>
    </source>
</reference>
<gene>
    <name evidence="1" type="ORF">FHX48_001350</name>
</gene>
<sequence>MNVKKGPHLIIEVLTLFRAITPRSEPSVTVP</sequence>
<protein>
    <submittedName>
        <fullName evidence="1">Uncharacterized protein</fullName>
    </submittedName>
</protein>
<keyword evidence="2" id="KW-1185">Reference proteome</keyword>
<dbReference type="Proteomes" id="UP000526083">
    <property type="component" value="Unassembled WGS sequence"/>
</dbReference>
<accession>A0A7W3JNU1</accession>
<proteinExistence type="predicted"/>
<organism evidence="1 2">
    <name type="scientific">Microbacterium halimionae</name>
    <dbReference type="NCBI Taxonomy" id="1526413"/>
    <lineage>
        <taxon>Bacteria</taxon>
        <taxon>Bacillati</taxon>
        <taxon>Actinomycetota</taxon>
        <taxon>Actinomycetes</taxon>
        <taxon>Micrococcales</taxon>
        <taxon>Microbacteriaceae</taxon>
        <taxon>Microbacterium</taxon>
    </lineage>
</organism>
<dbReference type="EMBL" id="JACGWY010000002">
    <property type="protein sequence ID" value="MBA8816277.1"/>
    <property type="molecule type" value="Genomic_DNA"/>
</dbReference>
<comment type="caution">
    <text evidence="1">The sequence shown here is derived from an EMBL/GenBank/DDBJ whole genome shotgun (WGS) entry which is preliminary data.</text>
</comment>